<feature type="compositionally biased region" description="Acidic residues" evidence="1">
    <location>
        <begin position="661"/>
        <end position="673"/>
    </location>
</feature>
<gene>
    <name evidence="3" type="ORF">R3P38DRAFT_3213843</name>
</gene>
<organism evidence="3 4">
    <name type="scientific">Favolaschia claudopus</name>
    <dbReference type="NCBI Taxonomy" id="2862362"/>
    <lineage>
        <taxon>Eukaryota</taxon>
        <taxon>Fungi</taxon>
        <taxon>Dikarya</taxon>
        <taxon>Basidiomycota</taxon>
        <taxon>Agaricomycotina</taxon>
        <taxon>Agaricomycetes</taxon>
        <taxon>Agaricomycetidae</taxon>
        <taxon>Agaricales</taxon>
        <taxon>Marasmiineae</taxon>
        <taxon>Mycenaceae</taxon>
        <taxon>Favolaschia</taxon>
    </lineage>
</organism>
<keyword evidence="4" id="KW-1185">Reference proteome</keyword>
<feature type="compositionally biased region" description="Polar residues" evidence="1">
    <location>
        <begin position="684"/>
        <end position="693"/>
    </location>
</feature>
<feature type="compositionally biased region" description="Basic and acidic residues" evidence="1">
    <location>
        <begin position="627"/>
        <end position="638"/>
    </location>
</feature>
<evidence type="ECO:0000313" key="3">
    <source>
        <dbReference type="EMBL" id="KAK7006542.1"/>
    </source>
</evidence>
<feature type="compositionally biased region" description="Acidic residues" evidence="1">
    <location>
        <begin position="1061"/>
        <end position="1083"/>
    </location>
</feature>
<evidence type="ECO:0000256" key="1">
    <source>
        <dbReference type="SAM" id="MobiDB-lite"/>
    </source>
</evidence>
<dbReference type="AlphaFoldDB" id="A0AAW0ABC7"/>
<feature type="region of interest" description="Disordered" evidence="1">
    <location>
        <begin position="535"/>
        <end position="562"/>
    </location>
</feature>
<feature type="region of interest" description="Disordered" evidence="1">
    <location>
        <begin position="1"/>
        <end position="42"/>
    </location>
</feature>
<dbReference type="EMBL" id="JAWWNJ010000075">
    <property type="protein sequence ID" value="KAK7006542.1"/>
    <property type="molecule type" value="Genomic_DNA"/>
</dbReference>
<feature type="domain" description="DUF6589" evidence="2">
    <location>
        <begin position="376"/>
        <end position="859"/>
    </location>
</feature>
<accession>A0AAW0ABC7</accession>
<dbReference type="InterPro" id="IPR046496">
    <property type="entry name" value="DUF6589"/>
</dbReference>
<feature type="compositionally biased region" description="Low complexity" evidence="1">
    <location>
        <begin position="10"/>
        <end position="35"/>
    </location>
</feature>
<proteinExistence type="predicted"/>
<evidence type="ECO:0000313" key="4">
    <source>
        <dbReference type="Proteomes" id="UP001362999"/>
    </source>
</evidence>
<comment type="caution">
    <text evidence="3">The sequence shown here is derived from an EMBL/GenBank/DDBJ whole genome shotgun (WGS) entry which is preliminary data.</text>
</comment>
<feature type="region of interest" description="Disordered" evidence="1">
    <location>
        <begin position="627"/>
        <end position="699"/>
    </location>
</feature>
<feature type="compositionally biased region" description="Polar residues" evidence="1">
    <location>
        <begin position="540"/>
        <end position="551"/>
    </location>
</feature>
<dbReference type="Proteomes" id="UP001362999">
    <property type="component" value="Unassembled WGS sequence"/>
</dbReference>
<evidence type="ECO:0000259" key="2">
    <source>
        <dbReference type="Pfam" id="PF20231"/>
    </source>
</evidence>
<dbReference type="Pfam" id="PF20231">
    <property type="entry name" value="DUF6589"/>
    <property type="match status" value="1"/>
</dbReference>
<feature type="region of interest" description="Disordered" evidence="1">
    <location>
        <begin position="939"/>
        <end position="1083"/>
    </location>
</feature>
<sequence>MKSRPPPYDPDSASSSVSPTTSFTPSSATSSTQPSLRNPKRTKWQKVNDVLSKYGFRSLGDFLETLFYCHAGNEEDPRTPKHIAAVTSFLQGSSNVKMAHIIQLIYSHPQSRANYKYPDQVDAAFSSEIPLDDITFARPCLNAWAVRVVGDELHRRVGRLAEKKHDLEQQRHIRATTNGRKEGVRTMTWDDTHFTMQDLAARYRAADPLLWYITECCCAPRVKGKIVVRERRPHPPIQVAAISSFIVSRNSYAAGELALPLSVWHFSCGSHVDVKRVYCRLANITSTSTTHKALNSMSAADMVSLQHKTQAATERGESASGKIVDNIQYHDVIHEHGLGRENTMKVGTACTTFEFFDPQPGAFDAQDHVDRVCRQDRQKMTTDSIYHSIDWKHNGGVTDLHTVRVLADFSPHLSHLRPEISTRFRTTYAKYRIPVHKTILQPLGTNAERETTTQGMQQALLDFDQQMGIEPEKSDNILRWVRGDGASHATIMGLKKYVSTSLNIYDSCRNIISTPETWHTKATDLNACASNHYGSAASKDPSSLSRSSNAANMKRPTNLKKSTSTPQVEILDCWRVILGVDDVYEHFERLAQTNSLPTLDELLIKASTLRRCYASQTAYNESLSKSEYDAAKAEDRAPRGSTLAPSSSDPDPSPPAPPTEGDADADMPADGDEESHHTPEAQMQAESQTSPLPNKNEPKTHVEEINFDGDRVLSNSILFIMEFGWWVELNYAIPEGDVGRVLEILKIFIFTFAGTTHQNYMRYMLDLYALLEFECSPALKNTLLNNYLLNLRGEVGTFVEGDLVQEWNIKWLTGMIKRKGGEFDEPFYRNTIAPNVLHFIKIKEDMESAFELTRRSKSHTSPHLRDETQMLLKLYKEDQLHSFHSGRSVGHAAVNRFERGYEALQGGKLGDYLERSGKYARLLTAAEQLRSLQRACLTTEEQNSNDVNQPPQPEYPHEKEQPRASSPPLSSPSSRSTSSLSGHPSDSSQSSKSSRSASSASEGAGNPDDLYPENIDGDDPSDEELKSGSDLTVTLDGETGRMSAEWYEEEEFEEVLRKLGDDDEISEEEEDPEVPQDDVDYED</sequence>
<name>A0AAW0ABC7_9AGAR</name>
<feature type="compositionally biased region" description="Low complexity" evidence="1">
    <location>
        <begin position="963"/>
        <end position="1001"/>
    </location>
</feature>
<reference evidence="3 4" key="1">
    <citation type="journal article" date="2024" name="J Genomics">
        <title>Draft genome sequencing and assembly of Favolaschia claudopus CIRM-BRFM 2984 isolated from oak limbs.</title>
        <authorList>
            <person name="Navarro D."/>
            <person name="Drula E."/>
            <person name="Chaduli D."/>
            <person name="Cazenave R."/>
            <person name="Ahrendt S."/>
            <person name="Wang J."/>
            <person name="Lipzen A."/>
            <person name="Daum C."/>
            <person name="Barry K."/>
            <person name="Grigoriev I.V."/>
            <person name="Favel A."/>
            <person name="Rosso M.N."/>
            <person name="Martin F."/>
        </authorList>
    </citation>
    <scope>NUCLEOTIDE SEQUENCE [LARGE SCALE GENOMIC DNA]</scope>
    <source>
        <strain evidence="3 4">CIRM-BRFM 2984</strain>
    </source>
</reference>
<feature type="compositionally biased region" description="Polar residues" evidence="1">
    <location>
        <begin position="939"/>
        <end position="949"/>
    </location>
</feature>
<protein>
    <recommendedName>
        <fullName evidence="2">DUF6589 domain-containing protein</fullName>
    </recommendedName>
</protein>